<proteinExistence type="predicted"/>
<organism evidence="1 2">
    <name type="scientific">Shuttleworthella satelles DSM 14600</name>
    <dbReference type="NCBI Taxonomy" id="626523"/>
    <lineage>
        <taxon>Bacteria</taxon>
        <taxon>Bacillati</taxon>
        <taxon>Bacillota</taxon>
        <taxon>Clostridia</taxon>
        <taxon>Lachnospirales</taxon>
        <taxon>Lachnospiraceae</taxon>
        <taxon>Shuttleworthella</taxon>
    </lineage>
</organism>
<dbReference type="HOGENOM" id="CLU_3239592_0_0_9"/>
<name>C4G8S7_9FIRM</name>
<reference evidence="1" key="1">
    <citation type="submission" date="2009-04" db="EMBL/GenBank/DDBJ databases">
        <authorList>
            <person name="Weinstock G."/>
            <person name="Sodergren E."/>
            <person name="Clifton S."/>
            <person name="Fulton L."/>
            <person name="Fulton B."/>
            <person name="Courtney L."/>
            <person name="Fronick C."/>
            <person name="Harrison M."/>
            <person name="Strong C."/>
            <person name="Farmer C."/>
            <person name="Delahaunty K."/>
            <person name="Markovic C."/>
            <person name="Hall O."/>
            <person name="Minx P."/>
            <person name="Tomlinson C."/>
            <person name="Mitreva M."/>
            <person name="Nelson J."/>
            <person name="Hou S."/>
            <person name="Wollam A."/>
            <person name="Pepin K.H."/>
            <person name="Johnson M."/>
            <person name="Bhonagiri V."/>
            <person name="Nash W.E."/>
            <person name="Warren W."/>
            <person name="Chinwalla A."/>
            <person name="Mardis E.R."/>
            <person name="Wilson R.K."/>
        </authorList>
    </citation>
    <scope>NUCLEOTIDE SEQUENCE [LARGE SCALE GENOMIC DNA]</scope>
    <source>
        <strain evidence="1">DSM 14600</strain>
    </source>
</reference>
<dbReference type="STRING" id="626523.GCWU000342_00374"/>
<dbReference type="AlphaFoldDB" id="C4G8S7"/>
<gene>
    <name evidence="1" type="ORF">GCWU000342_00374</name>
</gene>
<evidence type="ECO:0000313" key="1">
    <source>
        <dbReference type="EMBL" id="EEP29024.1"/>
    </source>
</evidence>
<protein>
    <submittedName>
        <fullName evidence="1">Uncharacterized protein</fullName>
    </submittedName>
</protein>
<dbReference type="Proteomes" id="UP000003494">
    <property type="component" value="Unassembled WGS sequence"/>
</dbReference>
<dbReference type="EMBL" id="ACIP02000001">
    <property type="protein sequence ID" value="EEP29024.1"/>
    <property type="molecule type" value="Genomic_DNA"/>
</dbReference>
<evidence type="ECO:0000313" key="2">
    <source>
        <dbReference type="Proteomes" id="UP000003494"/>
    </source>
</evidence>
<sequence length="43" mass="4801">MTTSGRLALAHISRDTATAAALAFYRRVEQEGKGNVDMNVWYE</sequence>
<accession>C4G8S7</accession>
<dbReference type="RefSeq" id="WP_006905412.1">
    <property type="nucleotide sequence ID" value="NZ_GG665866.1"/>
</dbReference>
<comment type="caution">
    <text evidence="1">The sequence shown here is derived from an EMBL/GenBank/DDBJ whole genome shotgun (WGS) entry which is preliminary data.</text>
</comment>
<keyword evidence="2" id="KW-1185">Reference proteome</keyword>